<reference evidence="1" key="1">
    <citation type="submission" date="2023-07" db="EMBL/GenBank/DDBJ databases">
        <title>draft genome sequence of fig (Ficus carica).</title>
        <authorList>
            <person name="Takahashi T."/>
            <person name="Nishimura K."/>
        </authorList>
    </citation>
    <scope>NUCLEOTIDE SEQUENCE</scope>
</reference>
<accession>A0AA87YNI3</accession>
<evidence type="ECO:0000313" key="2">
    <source>
        <dbReference type="Proteomes" id="UP001187192"/>
    </source>
</evidence>
<sequence>MSCSPKLGHGVLLSCGDRPWCLGVQALACQGTRLGGWFIQARNMRCLTLMVAGHNVPNRTNFAS</sequence>
<evidence type="ECO:0000313" key="1">
    <source>
        <dbReference type="EMBL" id="GMN18888.1"/>
    </source>
</evidence>
<protein>
    <submittedName>
        <fullName evidence="1">Uncharacterized protein</fullName>
    </submittedName>
</protein>
<keyword evidence="2" id="KW-1185">Reference proteome</keyword>
<gene>
    <name evidence="1" type="ORF">TIFTF001_048550</name>
</gene>
<dbReference type="EMBL" id="BTGU01006286">
    <property type="protein sequence ID" value="GMN18888.1"/>
    <property type="molecule type" value="Genomic_DNA"/>
</dbReference>
<dbReference type="AlphaFoldDB" id="A0AA87YNI3"/>
<proteinExistence type="predicted"/>
<organism evidence="1 2">
    <name type="scientific">Ficus carica</name>
    <name type="common">Common fig</name>
    <dbReference type="NCBI Taxonomy" id="3494"/>
    <lineage>
        <taxon>Eukaryota</taxon>
        <taxon>Viridiplantae</taxon>
        <taxon>Streptophyta</taxon>
        <taxon>Embryophyta</taxon>
        <taxon>Tracheophyta</taxon>
        <taxon>Spermatophyta</taxon>
        <taxon>Magnoliopsida</taxon>
        <taxon>eudicotyledons</taxon>
        <taxon>Gunneridae</taxon>
        <taxon>Pentapetalae</taxon>
        <taxon>rosids</taxon>
        <taxon>fabids</taxon>
        <taxon>Rosales</taxon>
        <taxon>Moraceae</taxon>
        <taxon>Ficeae</taxon>
        <taxon>Ficus</taxon>
    </lineage>
</organism>
<dbReference type="Proteomes" id="UP001187192">
    <property type="component" value="Unassembled WGS sequence"/>
</dbReference>
<comment type="caution">
    <text evidence="1">The sequence shown here is derived from an EMBL/GenBank/DDBJ whole genome shotgun (WGS) entry which is preliminary data.</text>
</comment>
<name>A0AA87YNI3_FICCA</name>